<dbReference type="GO" id="GO:0005777">
    <property type="term" value="C:peroxisome"/>
    <property type="evidence" value="ECO:0007669"/>
    <property type="project" value="TreeGrafter"/>
</dbReference>
<dbReference type="GO" id="GO:0102965">
    <property type="term" value="F:alcohol-forming long-chain fatty acyl-CoA reductase activity"/>
    <property type="evidence" value="ECO:0007669"/>
    <property type="project" value="UniProtKB-EC"/>
</dbReference>
<keyword evidence="1" id="KW-0444">Lipid biosynthesis</keyword>
<keyword evidence="1" id="KW-0443">Lipid metabolism</keyword>
<feature type="domain" description="Thioester reductase (TE)" evidence="2">
    <location>
        <begin position="26"/>
        <end position="121"/>
    </location>
</feature>
<keyword evidence="4" id="KW-1185">Reference proteome</keyword>
<evidence type="ECO:0000313" key="4">
    <source>
        <dbReference type="Proteomes" id="UP000653454"/>
    </source>
</evidence>
<evidence type="ECO:0000259" key="2">
    <source>
        <dbReference type="Pfam" id="PF07993"/>
    </source>
</evidence>
<dbReference type="GO" id="GO:0080019">
    <property type="term" value="F:alcohol-forming very long-chain fatty acyl-CoA reductase activity"/>
    <property type="evidence" value="ECO:0007669"/>
    <property type="project" value="InterPro"/>
</dbReference>
<dbReference type="Proteomes" id="UP000653454">
    <property type="component" value="Unassembled WGS sequence"/>
</dbReference>
<comment type="similarity">
    <text evidence="1">Belongs to the fatty acyl-CoA reductase family.</text>
</comment>
<dbReference type="PANTHER" id="PTHR11011:SF60">
    <property type="entry name" value="FATTY ACYL-COA REDUCTASE-RELATED"/>
    <property type="match status" value="1"/>
</dbReference>
<dbReference type="EC" id="1.2.1.84" evidence="1"/>
<evidence type="ECO:0000313" key="3">
    <source>
        <dbReference type="EMBL" id="CAG9135156.1"/>
    </source>
</evidence>
<comment type="function">
    <text evidence="1">Catalyzes the reduction of fatty acyl-CoA to fatty alcohols.</text>
</comment>
<sequence>MFRAAAAPVVSLLSIHSIARDAHLSRTATLRRRIFVFDRLKEEVPKFRHKIVAVAGDCGSAGLGLTLADRHTLAEKVNIIFHSAATVKFDEDLRTALETNVRAPLHVLRLARDMRGLDVRHFYIILT</sequence>
<dbReference type="AlphaFoldDB" id="A0A8S4G3V2"/>
<name>A0A8S4G3V2_PLUXY</name>
<keyword evidence="1" id="KW-0521">NADP</keyword>
<dbReference type="InterPro" id="IPR026055">
    <property type="entry name" value="FAR"/>
</dbReference>
<organism evidence="3 4">
    <name type="scientific">Plutella xylostella</name>
    <name type="common">Diamondback moth</name>
    <name type="synonym">Plutella maculipennis</name>
    <dbReference type="NCBI Taxonomy" id="51655"/>
    <lineage>
        <taxon>Eukaryota</taxon>
        <taxon>Metazoa</taxon>
        <taxon>Ecdysozoa</taxon>
        <taxon>Arthropoda</taxon>
        <taxon>Hexapoda</taxon>
        <taxon>Insecta</taxon>
        <taxon>Pterygota</taxon>
        <taxon>Neoptera</taxon>
        <taxon>Endopterygota</taxon>
        <taxon>Lepidoptera</taxon>
        <taxon>Glossata</taxon>
        <taxon>Ditrysia</taxon>
        <taxon>Yponomeutoidea</taxon>
        <taxon>Plutellidae</taxon>
        <taxon>Plutella</taxon>
    </lineage>
</organism>
<dbReference type="Gene3D" id="3.40.50.720">
    <property type="entry name" value="NAD(P)-binding Rossmann-like Domain"/>
    <property type="match status" value="1"/>
</dbReference>
<dbReference type="InterPro" id="IPR013120">
    <property type="entry name" value="FAR_NAD-bd"/>
</dbReference>
<dbReference type="GO" id="GO:0035336">
    <property type="term" value="P:long-chain fatty-acyl-CoA metabolic process"/>
    <property type="evidence" value="ECO:0007669"/>
    <property type="project" value="TreeGrafter"/>
</dbReference>
<accession>A0A8S4G3V2</accession>
<dbReference type="Pfam" id="PF07993">
    <property type="entry name" value="NAD_binding_4"/>
    <property type="match status" value="1"/>
</dbReference>
<keyword evidence="1" id="KW-0560">Oxidoreductase</keyword>
<protein>
    <recommendedName>
        <fullName evidence="1">Fatty acyl-CoA reductase</fullName>
        <ecNumber evidence="1">1.2.1.84</ecNumber>
    </recommendedName>
</protein>
<dbReference type="InterPro" id="IPR036291">
    <property type="entry name" value="NAD(P)-bd_dom_sf"/>
</dbReference>
<comment type="catalytic activity">
    <reaction evidence="1">
        <text>a long-chain fatty acyl-CoA + 2 NADPH + 2 H(+) = a long-chain primary fatty alcohol + 2 NADP(+) + CoA</text>
        <dbReference type="Rhea" id="RHEA:52716"/>
        <dbReference type="ChEBI" id="CHEBI:15378"/>
        <dbReference type="ChEBI" id="CHEBI:57287"/>
        <dbReference type="ChEBI" id="CHEBI:57783"/>
        <dbReference type="ChEBI" id="CHEBI:58349"/>
        <dbReference type="ChEBI" id="CHEBI:77396"/>
        <dbReference type="ChEBI" id="CHEBI:83139"/>
        <dbReference type="EC" id="1.2.1.84"/>
    </reaction>
</comment>
<comment type="caution">
    <text evidence="3">The sequence shown here is derived from an EMBL/GenBank/DDBJ whole genome shotgun (WGS) entry which is preliminary data.</text>
</comment>
<dbReference type="PANTHER" id="PTHR11011">
    <property type="entry name" value="MALE STERILITY PROTEIN 2-RELATED"/>
    <property type="match status" value="1"/>
</dbReference>
<proteinExistence type="inferred from homology"/>
<dbReference type="EMBL" id="CAJHNJ030000096">
    <property type="protein sequence ID" value="CAG9135156.1"/>
    <property type="molecule type" value="Genomic_DNA"/>
</dbReference>
<gene>
    <name evidence="3" type="ORF">PLXY2_LOCUS13405</name>
</gene>
<dbReference type="SUPFAM" id="SSF51735">
    <property type="entry name" value="NAD(P)-binding Rossmann-fold domains"/>
    <property type="match status" value="1"/>
</dbReference>
<evidence type="ECO:0000256" key="1">
    <source>
        <dbReference type="RuleBase" id="RU363097"/>
    </source>
</evidence>
<reference evidence="3" key="1">
    <citation type="submission" date="2020-11" db="EMBL/GenBank/DDBJ databases">
        <authorList>
            <person name="Whiteford S."/>
        </authorList>
    </citation>
    <scope>NUCLEOTIDE SEQUENCE</scope>
</reference>